<dbReference type="Gene3D" id="3.30.420.10">
    <property type="entry name" value="Ribonuclease H-like superfamily/Ribonuclease H"/>
    <property type="match status" value="1"/>
</dbReference>
<gene>
    <name evidence="1" type="ORF">LOD99_10264</name>
</gene>
<dbReference type="InterPro" id="IPR052709">
    <property type="entry name" value="Transposase-MT_Hybrid"/>
</dbReference>
<protein>
    <submittedName>
        <fullName evidence="1">Transposase</fullName>
    </submittedName>
</protein>
<dbReference type="AlphaFoldDB" id="A0AAV7KHF8"/>
<sequence length="174" mass="20413">MPQVIEKWSILHPKAYFTSLQWHNDNASAHKAALTMDFFADNGIKLIPHPAYSPDLAPCDFFLFPKLKKKIKGVHSNSAEEARLAYNEALQDLTKEDWENCFKSLFRRMDLWIQSSDSKNFLDYPRTHGKKAVRYNVRCTICKEVFQNDYVERHTKSKYKSTRVWSHSTDNSYS</sequence>
<dbReference type="PANTHER" id="PTHR46060:SF1">
    <property type="entry name" value="MARINER MOS1 TRANSPOSASE-LIKE PROTEIN"/>
    <property type="match status" value="1"/>
</dbReference>
<name>A0AAV7KHF8_9METZ</name>
<organism evidence="1 2">
    <name type="scientific">Oopsacas minuta</name>
    <dbReference type="NCBI Taxonomy" id="111878"/>
    <lineage>
        <taxon>Eukaryota</taxon>
        <taxon>Metazoa</taxon>
        <taxon>Porifera</taxon>
        <taxon>Hexactinellida</taxon>
        <taxon>Hexasterophora</taxon>
        <taxon>Lyssacinosida</taxon>
        <taxon>Leucopsacidae</taxon>
        <taxon>Oopsacas</taxon>
    </lineage>
</organism>
<evidence type="ECO:0000313" key="2">
    <source>
        <dbReference type="Proteomes" id="UP001165289"/>
    </source>
</evidence>
<keyword evidence="2" id="KW-1185">Reference proteome</keyword>
<reference evidence="1 2" key="1">
    <citation type="journal article" date="2023" name="BMC Biol.">
        <title>The compact genome of the sponge Oopsacas minuta (Hexactinellida) is lacking key metazoan core genes.</title>
        <authorList>
            <person name="Santini S."/>
            <person name="Schenkelaars Q."/>
            <person name="Jourda C."/>
            <person name="Duchesne M."/>
            <person name="Belahbib H."/>
            <person name="Rocher C."/>
            <person name="Selva M."/>
            <person name="Riesgo A."/>
            <person name="Vervoort M."/>
            <person name="Leys S.P."/>
            <person name="Kodjabachian L."/>
            <person name="Le Bivic A."/>
            <person name="Borchiellini C."/>
            <person name="Claverie J.M."/>
            <person name="Renard E."/>
        </authorList>
    </citation>
    <scope>NUCLEOTIDE SEQUENCE [LARGE SCALE GENOMIC DNA]</scope>
    <source>
        <strain evidence="1">SPO-2</strain>
    </source>
</reference>
<accession>A0AAV7KHF8</accession>
<dbReference type="GO" id="GO:0003676">
    <property type="term" value="F:nucleic acid binding"/>
    <property type="evidence" value="ECO:0007669"/>
    <property type="project" value="InterPro"/>
</dbReference>
<proteinExistence type="predicted"/>
<dbReference type="PANTHER" id="PTHR46060">
    <property type="entry name" value="MARINER MOS1 TRANSPOSASE-LIKE PROTEIN"/>
    <property type="match status" value="1"/>
</dbReference>
<dbReference type="Proteomes" id="UP001165289">
    <property type="component" value="Unassembled WGS sequence"/>
</dbReference>
<comment type="caution">
    <text evidence="1">The sequence shown here is derived from an EMBL/GenBank/DDBJ whole genome shotgun (WGS) entry which is preliminary data.</text>
</comment>
<dbReference type="InterPro" id="IPR036397">
    <property type="entry name" value="RNaseH_sf"/>
</dbReference>
<dbReference type="EMBL" id="JAKMXF010000025">
    <property type="protein sequence ID" value="KAI6660757.1"/>
    <property type="molecule type" value="Genomic_DNA"/>
</dbReference>
<evidence type="ECO:0000313" key="1">
    <source>
        <dbReference type="EMBL" id="KAI6660757.1"/>
    </source>
</evidence>